<evidence type="ECO:0000313" key="6">
    <source>
        <dbReference type="EMBL" id="MDR7089603.1"/>
    </source>
</evidence>
<dbReference type="InterPro" id="IPR011006">
    <property type="entry name" value="CheY-like_superfamily"/>
</dbReference>
<dbReference type="Pfam" id="PF00072">
    <property type="entry name" value="Response_reg"/>
    <property type="match status" value="1"/>
</dbReference>
<evidence type="ECO:0000259" key="4">
    <source>
        <dbReference type="PROSITE" id="PS50110"/>
    </source>
</evidence>
<evidence type="ECO:0000256" key="2">
    <source>
        <dbReference type="PROSITE-ProRule" id="PRU00169"/>
    </source>
</evidence>
<dbReference type="SMART" id="SM00448">
    <property type="entry name" value="REC"/>
    <property type="match status" value="1"/>
</dbReference>
<evidence type="ECO:0000313" key="7">
    <source>
        <dbReference type="Proteomes" id="UP001253595"/>
    </source>
</evidence>
<keyword evidence="1 3" id="KW-0238">DNA-binding</keyword>
<sequence>MSRILIIDDEPQIRRFLQIGLTAQGYVILEADTGRQGLVLAAEETPDLIILDMGLPDLDGQVVLKKLRDFFHQPIIVLSVRNRESEIVQALDVGANDYVVKPFGIQELLARIRGLIKAFGPSVESVQKFQDERVLIDLQERKLSVDGEVAKLSRKEFELLKRLINNAGRLVTQQQLLREIWGGTHVEDTHYLRIFIARLRTKLGDDPSNPRYIETEPGVGYRFLPSVEN</sequence>
<dbReference type="Proteomes" id="UP001253595">
    <property type="component" value="Unassembled WGS sequence"/>
</dbReference>
<dbReference type="Gene3D" id="6.10.250.690">
    <property type="match status" value="1"/>
</dbReference>
<name>A0ABU1UWR8_9GAMM</name>
<proteinExistence type="predicted"/>
<dbReference type="RefSeq" id="WP_310070969.1">
    <property type="nucleotide sequence ID" value="NZ_JAVDVX010000002.1"/>
</dbReference>
<dbReference type="CDD" id="cd17620">
    <property type="entry name" value="REC_OmpR_KdpE-like"/>
    <property type="match status" value="1"/>
</dbReference>
<keyword evidence="2" id="KW-0597">Phosphoprotein</keyword>
<dbReference type="PANTHER" id="PTHR48111:SF50">
    <property type="entry name" value="KDP OPERON TRANSCRIPTIONAL REGULATORY PROTEIN KDPE"/>
    <property type="match status" value="1"/>
</dbReference>
<dbReference type="SUPFAM" id="SSF52172">
    <property type="entry name" value="CheY-like"/>
    <property type="match status" value="1"/>
</dbReference>
<keyword evidence="7" id="KW-1185">Reference proteome</keyword>
<dbReference type="Pfam" id="PF00486">
    <property type="entry name" value="Trans_reg_C"/>
    <property type="match status" value="1"/>
</dbReference>
<gene>
    <name evidence="6" type="ORF">J2X05_001609</name>
</gene>
<dbReference type="InterPro" id="IPR001867">
    <property type="entry name" value="OmpR/PhoB-type_DNA-bd"/>
</dbReference>
<dbReference type="PROSITE" id="PS50110">
    <property type="entry name" value="RESPONSE_REGULATORY"/>
    <property type="match status" value="1"/>
</dbReference>
<feature type="domain" description="Response regulatory" evidence="4">
    <location>
        <begin position="3"/>
        <end position="116"/>
    </location>
</feature>
<reference evidence="6 7" key="1">
    <citation type="submission" date="2023-07" db="EMBL/GenBank/DDBJ databases">
        <title>Sorghum-associated microbial communities from plants grown in Nebraska, USA.</title>
        <authorList>
            <person name="Schachtman D."/>
        </authorList>
    </citation>
    <scope>NUCLEOTIDE SEQUENCE [LARGE SCALE GENOMIC DNA]</scope>
    <source>
        <strain evidence="6 7">BE190</strain>
    </source>
</reference>
<dbReference type="Gene3D" id="1.10.10.10">
    <property type="entry name" value="Winged helix-like DNA-binding domain superfamily/Winged helix DNA-binding domain"/>
    <property type="match status" value="1"/>
</dbReference>
<dbReference type="InterPro" id="IPR001789">
    <property type="entry name" value="Sig_transdc_resp-reg_receiver"/>
</dbReference>
<dbReference type="SMART" id="SM00862">
    <property type="entry name" value="Trans_reg_C"/>
    <property type="match status" value="1"/>
</dbReference>
<dbReference type="PANTHER" id="PTHR48111">
    <property type="entry name" value="REGULATOR OF RPOS"/>
    <property type="match status" value="1"/>
</dbReference>
<dbReference type="CDD" id="cd00383">
    <property type="entry name" value="trans_reg_C"/>
    <property type="match status" value="1"/>
</dbReference>
<dbReference type="InterPro" id="IPR036388">
    <property type="entry name" value="WH-like_DNA-bd_sf"/>
</dbReference>
<feature type="modified residue" description="4-aspartylphosphate" evidence="2">
    <location>
        <position position="52"/>
    </location>
</feature>
<evidence type="ECO:0000256" key="3">
    <source>
        <dbReference type="PROSITE-ProRule" id="PRU01091"/>
    </source>
</evidence>
<feature type="DNA-binding region" description="OmpR/PhoB-type" evidence="3">
    <location>
        <begin position="124"/>
        <end position="225"/>
    </location>
</feature>
<dbReference type="PROSITE" id="PS51755">
    <property type="entry name" value="OMPR_PHOB"/>
    <property type="match status" value="1"/>
</dbReference>
<dbReference type="InterPro" id="IPR039420">
    <property type="entry name" value="WalR-like"/>
</dbReference>
<feature type="domain" description="OmpR/PhoB-type" evidence="5">
    <location>
        <begin position="124"/>
        <end position="225"/>
    </location>
</feature>
<evidence type="ECO:0000256" key="1">
    <source>
        <dbReference type="ARBA" id="ARBA00023125"/>
    </source>
</evidence>
<comment type="caution">
    <text evidence="6">The sequence shown here is derived from an EMBL/GenBank/DDBJ whole genome shotgun (WGS) entry which is preliminary data.</text>
</comment>
<protein>
    <submittedName>
        <fullName evidence="6">Two-component system KDP operon response regulator KdpE</fullName>
    </submittedName>
</protein>
<dbReference type="EMBL" id="JAVDVX010000002">
    <property type="protein sequence ID" value="MDR7089603.1"/>
    <property type="molecule type" value="Genomic_DNA"/>
</dbReference>
<organism evidence="6 7">
    <name type="scientific">Cellvibrio fibrivorans</name>
    <dbReference type="NCBI Taxonomy" id="126350"/>
    <lineage>
        <taxon>Bacteria</taxon>
        <taxon>Pseudomonadati</taxon>
        <taxon>Pseudomonadota</taxon>
        <taxon>Gammaproteobacteria</taxon>
        <taxon>Cellvibrionales</taxon>
        <taxon>Cellvibrionaceae</taxon>
        <taxon>Cellvibrio</taxon>
    </lineage>
</organism>
<accession>A0ABU1UWR8</accession>
<evidence type="ECO:0000259" key="5">
    <source>
        <dbReference type="PROSITE" id="PS51755"/>
    </source>
</evidence>
<dbReference type="Gene3D" id="3.40.50.2300">
    <property type="match status" value="1"/>
</dbReference>